<keyword evidence="3" id="KW-1185">Reference proteome</keyword>
<dbReference type="NCBIfam" id="TIGR03544">
    <property type="entry name" value="DivI1A_domain"/>
    <property type="match status" value="1"/>
</dbReference>
<dbReference type="STRING" id="928724.SacglDRAFT_03919"/>
<dbReference type="AlphaFoldDB" id="I1D737"/>
<organism evidence="2 3">
    <name type="scientific">Saccharomonospora glauca K62</name>
    <dbReference type="NCBI Taxonomy" id="928724"/>
    <lineage>
        <taxon>Bacteria</taxon>
        <taxon>Bacillati</taxon>
        <taxon>Actinomycetota</taxon>
        <taxon>Actinomycetes</taxon>
        <taxon>Pseudonocardiales</taxon>
        <taxon>Pseudonocardiaceae</taxon>
        <taxon>Saccharomonospora</taxon>
    </lineage>
</organism>
<evidence type="ECO:0000256" key="1">
    <source>
        <dbReference type="SAM" id="MobiDB-lite"/>
    </source>
</evidence>
<reference evidence="2 3" key="1">
    <citation type="submission" date="2011-09" db="EMBL/GenBank/DDBJ databases">
        <authorList>
            <consortium name="US DOE Joint Genome Institute (JGI-PGF)"/>
            <person name="Lucas S."/>
            <person name="Han J."/>
            <person name="Lapidus A."/>
            <person name="Cheng J.-F."/>
            <person name="Goodwin L."/>
            <person name="Pitluck S."/>
            <person name="Peters L."/>
            <person name="Land M.L."/>
            <person name="Hauser L."/>
            <person name="Brambilla E."/>
            <person name="Klenk H.-P."/>
            <person name="Woyke T.J."/>
        </authorList>
    </citation>
    <scope>NUCLEOTIDE SEQUENCE [LARGE SCALE GENOMIC DNA]</scope>
    <source>
        <strain evidence="2 3">K62</strain>
    </source>
</reference>
<protein>
    <submittedName>
        <fullName evidence="2">DivIVA domain protein</fullName>
    </submittedName>
</protein>
<feature type="compositionally biased region" description="Basic and acidic residues" evidence="1">
    <location>
        <begin position="249"/>
        <end position="264"/>
    </location>
</feature>
<dbReference type="eggNOG" id="COG3064">
    <property type="taxonomic scope" value="Bacteria"/>
</dbReference>
<proteinExistence type="predicted"/>
<feature type="compositionally biased region" description="Basic and acidic residues" evidence="1">
    <location>
        <begin position="134"/>
        <end position="170"/>
    </location>
</feature>
<evidence type="ECO:0000313" key="2">
    <source>
        <dbReference type="EMBL" id="EIF00762.1"/>
    </source>
</evidence>
<dbReference type="HOGENOM" id="CLU_1151159_0_0_11"/>
<name>I1D737_9PSEU</name>
<dbReference type="EMBL" id="CM001484">
    <property type="protein sequence ID" value="EIF00762.1"/>
    <property type="molecule type" value="Genomic_DNA"/>
</dbReference>
<dbReference type="RefSeq" id="WP_005466584.1">
    <property type="nucleotide sequence ID" value="NZ_CM001484.1"/>
</dbReference>
<evidence type="ECO:0000313" key="3">
    <source>
        <dbReference type="Proteomes" id="UP000005087"/>
    </source>
</evidence>
<dbReference type="OrthoDB" id="3579450at2"/>
<feature type="region of interest" description="Disordered" evidence="1">
    <location>
        <begin position="236"/>
        <end position="264"/>
    </location>
</feature>
<accession>I1D737</accession>
<dbReference type="InterPro" id="IPR019933">
    <property type="entry name" value="DivIVA_domain"/>
</dbReference>
<reference evidence="3" key="2">
    <citation type="submission" date="2012-01" db="EMBL/GenBank/DDBJ databases">
        <title>Noncontiguous Finished sequence of chromosome of Saccharomonospora glauca K62.</title>
        <authorList>
            <consortium name="US DOE Joint Genome Institute"/>
            <person name="Lucas S."/>
            <person name="Han J."/>
            <person name="Lapidus A."/>
            <person name="Cheng J.-F."/>
            <person name="Goodwin L."/>
            <person name="Pitluck S."/>
            <person name="Peters L."/>
            <person name="Mikhailova N."/>
            <person name="Held B."/>
            <person name="Detter J.C."/>
            <person name="Han C."/>
            <person name="Tapia R."/>
            <person name="Land M."/>
            <person name="Hauser L."/>
            <person name="Kyrpides N."/>
            <person name="Ivanova N."/>
            <person name="Pagani I."/>
            <person name="Brambilla E.-M."/>
            <person name="Klenk H.-P."/>
            <person name="Woyke T."/>
        </authorList>
    </citation>
    <scope>NUCLEOTIDE SEQUENCE [LARGE SCALE GENOMIC DNA]</scope>
    <source>
        <strain evidence="3">K62</strain>
    </source>
</reference>
<sequence>MVEAQASPTQATNAMFATAFRGYDQAQVDEHIRKLNAELANMARHRDEATASVAELTKALSYAQKELSDTKNALARMVDDPAGPAAMTERVKTMMRLAEEEIAELKAKANADAADVRDAADAYAEKTRSKAQAEAEKLAAEAAAERERLDEEARRQREQQRKSVEAELAAKRKKTENEVAEMLRNAERKYDAMITEAETKLAEARSLRKEAYELRAAVFDRLNASQSALRQALERLGADPSPAEIAAQDSDHVEEAEEKAKQPA</sequence>
<feature type="region of interest" description="Disordered" evidence="1">
    <location>
        <begin position="134"/>
        <end position="171"/>
    </location>
</feature>
<dbReference type="Gene3D" id="6.10.250.660">
    <property type="match status" value="1"/>
</dbReference>
<dbReference type="Proteomes" id="UP000005087">
    <property type="component" value="Chromosome"/>
</dbReference>
<gene>
    <name evidence="2" type="ORF">SacglDRAFT_03919</name>
</gene>